<protein>
    <submittedName>
        <fullName evidence="1">Uncharacterized protein</fullName>
    </submittedName>
</protein>
<reference evidence="1 2" key="1">
    <citation type="submission" date="2019-11" db="EMBL/GenBank/DDBJ databases">
        <title>Type strains purchased from KCTC, JCM and DSMZ.</title>
        <authorList>
            <person name="Lu H."/>
        </authorList>
    </citation>
    <scope>NUCLEOTIDE SEQUENCE [LARGE SCALE GENOMIC DNA]</scope>
    <source>
        <strain evidence="1 2">KCTC 52429</strain>
    </source>
</reference>
<accession>A0A6I3T6A1</accession>
<sequence length="262" mass="28882">MRYPSLGVSRLPFPRPCGLLASRNRTGDVWPLGGGSGPFEHIAPDGETPATKRLKCINGFTYSVGVGRAVYKRVAIGKWITFTNGIPKVEADTNQGFSDIDAFSDEDMYAVGGHGDVWHYDGEKWTQLGFPNNVRLETVTCAGDGNVYISGEGGSLWVGNKSTWKRIHKGSSSILWNDVLWFQDKLWLASDYQFRQWNGKELVPVKHEGETVYITGHMDAHDGILVVASLDTVMQFDGDTWRVLVAPYPSPSTDHAAACTNL</sequence>
<dbReference type="AlphaFoldDB" id="A0A6I3T6A1"/>
<dbReference type="InterPro" id="IPR011043">
    <property type="entry name" value="Gal_Oxase/kelch_b-propeller"/>
</dbReference>
<dbReference type="SUPFAM" id="SSF50965">
    <property type="entry name" value="Galactose oxidase, central domain"/>
    <property type="match status" value="1"/>
</dbReference>
<dbReference type="Proteomes" id="UP000430634">
    <property type="component" value="Unassembled WGS sequence"/>
</dbReference>
<name>A0A6I3T6A1_9BURK</name>
<evidence type="ECO:0000313" key="1">
    <source>
        <dbReference type="EMBL" id="MTV56435.1"/>
    </source>
</evidence>
<organism evidence="1 2">
    <name type="scientific">Pseudoduganella buxea</name>
    <dbReference type="NCBI Taxonomy" id="1949069"/>
    <lineage>
        <taxon>Bacteria</taxon>
        <taxon>Pseudomonadati</taxon>
        <taxon>Pseudomonadota</taxon>
        <taxon>Betaproteobacteria</taxon>
        <taxon>Burkholderiales</taxon>
        <taxon>Oxalobacteraceae</taxon>
        <taxon>Telluria group</taxon>
        <taxon>Pseudoduganella</taxon>
    </lineage>
</organism>
<proteinExistence type="predicted"/>
<evidence type="ECO:0000313" key="2">
    <source>
        <dbReference type="Proteomes" id="UP000430634"/>
    </source>
</evidence>
<gene>
    <name evidence="1" type="ORF">GM672_27345</name>
</gene>
<dbReference type="EMBL" id="WNKZ01000182">
    <property type="protein sequence ID" value="MTV56435.1"/>
    <property type="molecule type" value="Genomic_DNA"/>
</dbReference>
<dbReference type="OrthoDB" id="5516213at2"/>
<dbReference type="RefSeq" id="WP_155473646.1">
    <property type="nucleotide sequence ID" value="NZ_BMKG01000017.1"/>
</dbReference>
<comment type="caution">
    <text evidence="1">The sequence shown here is derived from an EMBL/GenBank/DDBJ whole genome shotgun (WGS) entry which is preliminary data.</text>
</comment>